<dbReference type="HOGENOM" id="CLU_166891_0_0_9"/>
<keyword evidence="1" id="KW-1133">Transmembrane helix</keyword>
<dbReference type="Pfam" id="PF13751">
    <property type="entry name" value="DDE_Tnp_1_6"/>
    <property type="match status" value="1"/>
</dbReference>
<feature type="transmembrane region" description="Helical" evidence="1">
    <location>
        <begin position="90"/>
        <end position="114"/>
    </location>
</feature>
<proteinExistence type="predicted"/>
<feature type="domain" description="Transposase DDE" evidence="2">
    <location>
        <begin position="6"/>
        <end position="73"/>
    </location>
</feature>
<dbReference type="RefSeq" id="WP_011082651.1">
    <property type="nucleotide sequence ID" value="NC_004461.1"/>
</dbReference>
<dbReference type="KEGG" id="sep:SE_0809"/>
<dbReference type="EMBL" id="AE015929">
    <property type="protein sequence ID" value="AAO04406.1"/>
    <property type="molecule type" value="Genomic_DNA"/>
</dbReference>
<dbReference type="PATRIC" id="fig|176280.10.peg.783"/>
<dbReference type="eggNOG" id="COG3666">
    <property type="taxonomic scope" value="Bacteria"/>
</dbReference>
<dbReference type="Proteomes" id="UP000001411">
    <property type="component" value="Chromosome"/>
</dbReference>
<keyword evidence="1" id="KW-0812">Transmembrane</keyword>
<dbReference type="InterPro" id="IPR025668">
    <property type="entry name" value="Tnp_DDE_dom"/>
</dbReference>
<evidence type="ECO:0000256" key="1">
    <source>
        <dbReference type="SAM" id="Phobius"/>
    </source>
</evidence>
<dbReference type="AlphaFoldDB" id="A0A0H2VI41"/>
<accession>A0A0H2VI41</accession>
<dbReference type="OrthoDB" id="2236403at2"/>
<evidence type="ECO:0000313" key="3">
    <source>
        <dbReference type="EMBL" id="AAO04406.1"/>
    </source>
</evidence>
<protein>
    <submittedName>
        <fullName evidence="3">Truncated transposase</fullName>
    </submittedName>
</protein>
<reference evidence="3 4" key="1">
    <citation type="journal article" date="2003" name="Mol. Microbiol.">
        <title>Genome-based analysis of virulence genes in a non-biofilm-forming Staphylococcus epidermidis strain (ATCC 12228).</title>
        <authorList>
            <person name="Zhang Y.Q."/>
            <person name="Ren S.X."/>
            <person name="Li H.L."/>
            <person name="Wang Y.X."/>
            <person name="Fu G."/>
            <person name="Yang J."/>
            <person name="Qin Z.Q."/>
            <person name="Miao Y.G."/>
            <person name="Wang W.Y."/>
            <person name="Chen R.S."/>
            <person name="Shen Y."/>
            <person name="Chen Z."/>
            <person name="Yuan Z.H."/>
            <person name="Zhao G.P."/>
            <person name="Qu D."/>
            <person name="Danchin A."/>
            <person name="Wen Y.M."/>
        </authorList>
    </citation>
    <scope>NUCLEOTIDE SEQUENCE [LARGE SCALE GENOMIC DNA]</scope>
    <source>
        <strain evidence="4">ATCC 12228 / FDA PCI 1200</strain>
    </source>
</reference>
<evidence type="ECO:0000313" key="4">
    <source>
        <dbReference type="Proteomes" id="UP000001411"/>
    </source>
</evidence>
<organism evidence="3 4">
    <name type="scientific">Staphylococcus epidermidis (strain ATCC 12228 / FDA PCI 1200)</name>
    <dbReference type="NCBI Taxonomy" id="176280"/>
    <lineage>
        <taxon>Bacteria</taxon>
        <taxon>Bacillati</taxon>
        <taxon>Bacillota</taxon>
        <taxon>Bacilli</taxon>
        <taxon>Bacillales</taxon>
        <taxon>Staphylococcaceae</taxon>
        <taxon>Staphylococcus</taxon>
    </lineage>
</organism>
<evidence type="ECO:0000259" key="2">
    <source>
        <dbReference type="Pfam" id="PF13751"/>
    </source>
</evidence>
<sequence>MKNYSWEYFNVQINQKLSERKAKTIYSQRKIDVESVFGIMKPILSFTRKSVRGINKDKRELGLVLMTLNIRKVPAQRAENNQKNNKKDNFYIISIEIVFFIYLGTLSPTLFIYVR</sequence>
<keyword evidence="1" id="KW-0472">Membrane</keyword>
<name>A0A0H2VI41_STAES</name>
<gene>
    <name evidence="3" type="ordered locus">SE_0809</name>
</gene>